<accession>A0A7W8CSV6</accession>
<evidence type="ECO:0000259" key="6">
    <source>
        <dbReference type="PROSITE" id="PS51462"/>
    </source>
</evidence>
<dbReference type="Gene3D" id="3.90.79.10">
    <property type="entry name" value="Nucleoside Triphosphate Pyrophosphohydrolase"/>
    <property type="match status" value="1"/>
</dbReference>
<dbReference type="GO" id="GO:0005737">
    <property type="term" value="C:cytoplasm"/>
    <property type="evidence" value="ECO:0007669"/>
    <property type="project" value="TreeGrafter"/>
</dbReference>
<dbReference type="Pfam" id="PF00293">
    <property type="entry name" value="NUDIX"/>
    <property type="match status" value="1"/>
</dbReference>
<reference evidence="7 8" key="1">
    <citation type="submission" date="2020-08" db="EMBL/GenBank/DDBJ databases">
        <title>Genomic Encyclopedia of Type Strains, Phase IV (KMG-IV): sequencing the most valuable type-strain genomes for metagenomic binning, comparative biology and taxonomic classification.</title>
        <authorList>
            <person name="Goeker M."/>
        </authorList>
    </citation>
    <scope>NUCLEOTIDE SEQUENCE [LARGE SCALE GENOMIC DNA]</scope>
    <source>
        <strain evidence="7 8">DSM 15895</strain>
    </source>
</reference>
<dbReference type="GO" id="GO:0046872">
    <property type="term" value="F:metal ion binding"/>
    <property type="evidence" value="ECO:0007669"/>
    <property type="project" value="UniProtKB-KW"/>
</dbReference>
<proteinExistence type="inferred from homology"/>
<dbReference type="PROSITE" id="PS51462">
    <property type="entry name" value="NUDIX"/>
    <property type="match status" value="1"/>
</dbReference>
<dbReference type="InterPro" id="IPR015797">
    <property type="entry name" value="NUDIX_hydrolase-like_dom_sf"/>
</dbReference>
<dbReference type="Proteomes" id="UP000525923">
    <property type="component" value="Unassembled WGS sequence"/>
</dbReference>
<evidence type="ECO:0000256" key="1">
    <source>
        <dbReference type="ARBA" id="ARBA00001946"/>
    </source>
</evidence>
<evidence type="ECO:0000256" key="4">
    <source>
        <dbReference type="ARBA" id="ARBA00022801"/>
    </source>
</evidence>
<keyword evidence="4 7" id="KW-0378">Hydrolase</keyword>
<dbReference type="InterPro" id="IPR020084">
    <property type="entry name" value="NUDIX_hydrolase_CS"/>
</dbReference>
<evidence type="ECO:0000256" key="5">
    <source>
        <dbReference type="ARBA" id="ARBA00022842"/>
    </source>
</evidence>
<dbReference type="PROSITE" id="PS00893">
    <property type="entry name" value="NUDIX_BOX"/>
    <property type="match status" value="1"/>
</dbReference>
<comment type="similarity">
    <text evidence="2">Belongs to the Nudix hydrolase family.</text>
</comment>
<evidence type="ECO:0000313" key="8">
    <source>
        <dbReference type="Proteomes" id="UP000525923"/>
    </source>
</evidence>
<dbReference type="InterPro" id="IPR000086">
    <property type="entry name" value="NUDIX_hydrolase_dom"/>
</dbReference>
<dbReference type="EMBL" id="JACHHE010000006">
    <property type="protein sequence ID" value="MBB5180990.1"/>
    <property type="molecule type" value="Genomic_DNA"/>
</dbReference>
<comment type="cofactor">
    <cofactor evidence="1">
        <name>Mg(2+)</name>
        <dbReference type="ChEBI" id="CHEBI:18420"/>
    </cofactor>
</comment>
<dbReference type="SUPFAM" id="SSF55811">
    <property type="entry name" value="Nudix"/>
    <property type="match status" value="1"/>
</dbReference>
<keyword evidence="3" id="KW-0479">Metal-binding</keyword>
<name>A0A7W8CSV6_9BACL</name>
<dbReference type="CDD" id="cd18886">
    <property type="entry name" value="NUDIX_MutT_Nudt1"/>
    <property type="match status" value="1"/>
</dbReference>
<dbReference type="PANTHER" id="PTHR43758">
    <property type="entry name" value="7,8-DIHYDRO-8-OXOGUANINE TRIPHOSPHATASE"/>
    <property type="match status" value="1"/>
</dbReference>
<keyword evidence="5" id="KW-0460">Magnesium</keyword>
<keyword evidence="8" id="KW-1185">Reference proteome</keyword>
<evidence type="ECO:0000256" key="3">
    <source>
        <dbReference type="ARBA" id="ARBA00022723"/>
    </source>
</evidence>
<comment type="caution">
    <text evidence="7">The sequence shown here is derived from an EMBL/GenBank/DDBJ whole genome shotgun (WGS) entry which is preliminary data.</text>
</comment>
<dbReference type="PANTHER" id="PTHR43758:SF2">
    <property type="entry name" value="OXIDIZED PURINE NUCLEOSIDE TRIPHOSPHATE HYDROLASE"/>
    <property type="match status" value="1"/>
</dbReference>
<organism evidence="7 8">
    <name type="scientific">Planococcus koreensis</name>
    <dbReference type="NCBI Taxonomy" id="112331"/>
    <lineage>
        <taxon>Bacteria</taxon>
        <taxon>Bacillati</taxon>
        <taxon>Bacillota</taxon>
        <taxon>Bacilli</taxon>
        <taxon>Bacillales</taxon>
        <taxon>Caryophanaceae</taxon>
        <taxon>Planococcus</taxon>
    </lineage>
</organism>
<dbReference type="EC" id="3.6.1.55" evidence="7"/>
<sequence>MERVYKRYGVSTVQRIANLLVVRNGQVLLLKKPRRDWYVAPGGKMESGESIYEAAIREFIEETGATPLNTHLKGIYTMMIHDEGRIVDEWMLFTFVAHGLEGKTFEETREGLLEWHPVESLAFLPMAEGDRTNLQFAVQQAGMQYGTFHYTPEFQLLAEHIQTSTEEVTRLNGKS</sequence>
<protein>
    <submittedName>
        <fullName evidence="7">8-oxo-dGTP diphosphatase</fullName>
        <ecNumber evidence="7">3.6.1.55</ecNumber>
    </submittedName>
</protein>
<gene>
    <name evidence="7" type="ORF">HNQ44_002435</name>
</gene>
<dbReference type="AlphaFoldDB" id="A0A7W8CSV6"/>
<evidence type="ECO:0000313" key="7">
    <source>
        <dbReference type="EMBL" id="MBB5180990.1"/>
    </source>
</evidence>
<evidence type="ECO:0000256" key="2">
    <source>
        <dbReference type="ARBA" id="ARBA00005582"/>
    </source>
</evidence>
<dbReference type="GO" id="GO:0035539">
    <property type="term" value="F:8-oxo-7,8-dihydrodeoxyguanosine triphosphate pyrophosphatase activity"/>
    <property type="evidence" value="ECO:0007669"/>
    <property type="project" value="UniProtKB-EC"/>
</dbReference>
<feature type="domain" description="Nudix hydrolase" evidence="6">
    <location>
        <begin position="12"/>
        <end position="139"/>
    </location>
</feature>